<evidence type="ECO:0000256" key="1">
    <source>
        <dbReference type="ARBA" id="ARBA00022679"/>
    </source>
</evidence>
<feature type="domain" description="Glucosyltransferase 3-like N-terminal" evidence="2">
    <location>
        <begin position="5"/>
        <end position="146"/>
    </location>
</feature>
<dbReference type="SUPFAM" id="SSF53756">
    <property type="entry name" value="UDP-Glycosyltransferase/glycogen phosphorylase"/>
    <property type="match status" value="1"/>
</dbReference>
<dbReference type="Pfam" id="PF26337">
    <property type="entry name" value="Gtf3_C"/>
    <property type="match status" value="1"/>
</dbReference>
<dbReference type="STRING" id="417373.GCA_001570685_00928"/>
<dbReference type="PIRSF" id="PIRSF007023">
    <property type="entry name" value="UDP-Galf_transf"/>
    <property type="match status" value="1"/>
</dbReference>
<protein>
    <recommendedName>
        <fullName evidence="6">Galactofuranosyltransferase</fullName>
    </recommendedName>
</protein>
<comment type="caution">
    <text evidence="4">The sequence shown here is derived from an EMBL/GenBank/DDBJ whole genome shotgun (WGS) entry which is preliminary data.</text>
</comment>
<evidence type="ECO:0008006" key="6">
    <source>
        <dbReference type="Google" id="ProtNLM"/>
    </source>
</evidence>
<dbReference type="AlphaFoldDB" id="A0A0R1UQ00"/>
<dbReference type="InterPro" id="IPR058591">
    <property type="entry name" value="Gtf3_N"/>
</dbReference>
<reference evidence="4 5" key="1">
    <citation type="journal article" date="2015" name="Genome Announc.">
        <title>Expanding the biotechnology potential of lactobacilli through comparative genomics of 213 strains and associated genera.</title>
        <authorList>
            <person name="Sun Z."/>
            <person name="Harris H.M."/>
            <person name="McCann A."/>
            <person name="Guo C."/>
            <person name="Argimon S."/>
            <person name="Zhang W."/>
            <person name="Yang X."/>
            <person name="Jeffery I.B."/>
            <person name="Cooney J.C."/>
            <person name="Kagawa T.F."/>
            <person name="Liu W."/>
            <person name="Song Y."/>
            <person name="Salvetti E."/>
            <person name="Wrobel A."/>
            <person name="Rasinkangas P."/>
            <person name="Parkhill J."/>
            <person name="Rea M.C."/>
            <person name="O'Sullivan O."/>
            <person name="Ritari J."/>
            <person name="Douillard F.P."/>
            <person name="Paul Ross R."/>
            <person name="Yang R."/>
            <person name="Briner A.E."/>
            <person name="Felis G.E."/>
            <person name="de Vos W.M."/>
            <person name="Barrangou R."/>
            <person name="Klaenhammer T.R."/>
            <person name="Caufield P.W."/>
            <person name="Cui Y."/>
            <person name="Zhang H."/>
            <person name="O'Toole P.W."/>
        </authorList>
    </citation>
    <scope>NUCLEOTIDE SEQUENCE [LARGE SCALE GENOMIC DNA]</scope>
    <source>
        <strain evidence="4 5">DSM 18793</strain>
    </source>
</reference>
<dbReference type="EMBL" id="AZGC01000020">
    <property type="protein sequence ID" value="KRL95244.1"/>
    <property type="molecule type" value="Genomic_DNA"/>
</dbReference>
<organism evidence="4 5">
    <name type="scientific">Limosilactobacillus equigenerosi DSM 18793 = JCM 14505</name>
    <dbReference type="NCBI Taxonomy" id="1423742"/>
    <lineage>
        <taxon>Bacteria</taxon>
        <taxon>Bacillati</taxon>
        <taxon>Bacillota</taxon>
        <taxon>Bacilli</taxon>
        <taxon>Lactobacillales</taxon>
        <taxon>Lactobacillaceae</taxon>
        <taxon>Limosilactobacillus</taxon>
    </lineage>
</organism>
<accession>A0A0R1UQ00</accession>
<evidence type="ECO:0000259" key="2">
    <source>
        <dbReference type="Pfam" id="PF26334"/>
    </source>
</evidence>
<evidence type="ECO:0000313" key="5">
    <source>
        <dbReference type="Proteomes" id="UP000051084"/>
    </source>
</evidence>
<feature type="domain" description="Glucosyltransferase 3-like C-terminal" evidence="3">
    <location>
        <begin position="166"/>
        <end position="325"/>
    </location>
</feature>
<dbReference type="PATRIC" id="fig|1423742.4.peg.866"/>
<keyword evidence="5" id="KW-1185">Reference proteome</keyword>
<dbReference type="Gene3D" id="3.40.50.2000">
    <property type="entry name" value="Glycogen Phosphorylase B"/>
    <property type="match status" value="2"/>
</dbReference>
<evidence type="ECO:0000313" key="4">
    <source>
        <dbReference type="EMBL" id="KRL95244.1"/>
    </source>
</evidence>
<sequence length="334" mass="37982">MFEKQVKKDAGPKAKNDIQTILSKNGFESIEIAMDTSSVLSRLYTSMVSIPKLIKSLKDSDEIVIQYPIYSKIITKSLFNSLDSYSGKLILIIHDLETLRLNLDNVSKRDEELFQLNNVDGLIVHTDSMREWLIDNGVTTPMVVLNLFDYLNPQPIIDDLDYKKSVVYAGNLMKSEFLSKLNPSGYQLDVFGPNPLPNFPIGVNYRGVRNPDELPKELQYNFGLVWDGSTPETCDGMFGEYMRFNSPHKTSLYLSSGLPVIVWKQAAIAKFIYNHKLGIVIDSLDQLSSEFNKISDNDYQQLKKNTLSYAMRLRSGRNIMEAIIQLENVIAQEK</sequence>
<name>A0A0R1UQ00_9LACO</name>
<gene>
    <name evidence="4" type="ORF">FC21_GL000832</name>
</gene>
<proteinExistence type="predicted"/>
<dbReference type="Pfam" id="PF26334">
    <property type="entry name" value="Gtf3_N"/>
    <property type="match status" value="1"/>
</dbReference>
<keyword evidence="1" id="KW-0808">Transferase</keyword>
<evidence type="ECO:0000259" key="3">
    <source>
        <dbReference type="Pfam" id="PF26337"/>
    </source>
</evidence>
<dbReference type="InterPro" id="IPR058592">
    <property type="entry name" value="Gtf3_C"/>
</dbReference>
<dbReference type="Proteomes" id="UP000051084">
    <property type="component" value="Unassembled WGS sequence"/>
</dbReference>